<protein>
    <submittedName>
        <fullName evidence="4">Farnesol dehydrogenase-like</fullName>
    </submittedName>
</protein>
<evidence type="ECO:0000256" key="2">
    <source>
        <dbReference type="ARBA" id="ARBA00023002"/>
    </source>
</evidence>
<dbReference type="AlphaFoldDB" id="A0A6P7FQQ6"/>
<organism evidence="4">
    <name type="scientific">Diabrotica virgifera virgifera</name>
    <name type="common">western corn rootworm</name>
    <dbReference type="NCBI Taxonomy" id="50390"/>
    <lineage>
        <taxon>Eukaryota</taxon>
        <taxon>Metazoa</taxon>
        <taxon>Ecdysozoa</taxon>
        <taxon>Arthropoda</taxon>
        <taxon>Hexapoda</taxon>
        <taxon>Insecta</taxon>
        <taxon>Pterygota</taxon>
        <taxon>Neoptera</taxon>
        <taxon>Endopterygota</taxon>
        <taxon>Coleoptera</taxon>
        <taxon>Polyphaga</taxon>
        <taxon>Cucujiformia</taxon>
        <taxon>Chrysomeloidea</taxon>
        <taxon>Chrysomelidae</taxon>
        <taxon>Galerucinae</taxon>
        <taxon>Diabroticina</taxon>
        <taxon>Diabroticites</taxon>
        <taxon>Diabrotica</taxon>
    </lineage>
</organism>
<dbReference type="RefSeq" id="XP_028138586.1">
    <property type="nucleotide sequence ID" value="XM_028282785.1"/>
</dbReference>
<dbReference type="PRINTS" id="PR00081">
    <property type="entry name" value="GDHRDH"/>
</dbReference>
<dbReference type="OrthoDB" id="1933717at2759"/>
<dbReference type="PANTHER" id="PTHR43115">
    <property type="entry name" value="DEHYDROGENASE/REDUCTASE SDR FAMILY MEMBER 11"/>
    <property type="match status" value="1"/>
</dbReference>
<dbReference type="InterPro" id="IPR036291">
    <property type="entry name" value="NAD(P)-bd_dom_sf"/>
</dbReference>
<dbReference type="Pfam" id="PF00106">
    <property type="entry name" value="adh_short"/>
    <property type="match status" value="1"/>
</dbReference>
<evidence type="ECO:0000313" key="4">
    <source>
        <dbReference type="RefSeq" id="XP_028138586.1"/>
    </source>
</evidence>
<dbReference type="PRINTS" id="PR00080">
    <property type="entry name" value="SDRFAMILY"/>
</dbReference>
<evidence type="ECO:0000256" key="1">
    <source>
        <dbReference type="ARBA" id="ARBA00006484"/>
    </source>
</evidence>
<sequence>MVLSMKRWIGKVAVVTGASSGIGAAVAKQLVEEGLLVVGLGRRKEKIESLGNRLSGKQGKLFAVKADLTKEDDIKQAFKWATENVGPISILINNAGTHIRTGLLDGDTEAWKTTINVNLLALCIATREAIQSMRKNSIDGHIIHINSFLGHNVAPLPDLDVYPATKYGVTALTETLRVELNSFNLKTKITSISPGFVDTEIIADMKNNEEFKRNVPNLLNPEDIADGIIYALSTPPHVQVHELTIKPLGEKY</sequence>
<dbReference type="InParanoid" id="A0A6P7FQQ6"/>
<dbReference type="InterPro" id="IPR002347">
    <property type="entry name" value="SDR_fam"/>
</dbReference>
<accession>A0A6P7FQQ6</accession>
<reference evidence="4" key="1">
    <citation type="submission" date="2025-08" db="UniProtKB">
        <authorList>
            <consortium name="RefSeq"/>
        </authorList>
    </citation>
    <scope>IDENTIFICATION</scope>
    <source>
        <tissue evidence="4">Whole insect</tissue>
    </source>
</reference>
<keyword evidence="2" id="KW-0560">Oxidoreductase</keyword>
<proteinExistence type="inferred from homology"/>
<dbReference type="PROSITE" id="PS00061">
    <property type="entry name" value="ADH_SHORT"/>
    <property type="match status" value="1"/>
</dbReference>
<name>A0A6P7FQQ6_DIAVI</name>
<dbReference type="Gene3D" id="3.40.50.720">
    <property type="entry name" value="NAD(P)-binding Rossmann-like Domain"/>
    <property type="match status" value="1"/>
</dbReference>
<dbReference type="GO" id="GO:0016616">
    <property type="term" value="F:oxidoreductase activity, acting on the CH-OH group of donors, NAD or NADP as acceptor"/>
    <property type="evidence" value="ECO:0007669"/>
    <property type="project" value="UniProtKB-ARBA"/>
</dbReference>
<dbReference type="FunCoup" id="A0A6P7FQQ6">
    <property type="interactions" value="133"/>
</dbReference>
<dbReference type="KEGG" id="dvv:114332982"/>
<dbReference type="FunFam" id="3.40.50.720:FF:000047">
    <property type="entry name" value="NADP-dependent L-serine/L-allo-threonine dehydrogenase"/>
    <property type="match status" value="1"/>
</dbReference>
<dbReference type="InterPro" id="IPR020904">
    <property type="entry name" value="Sc_DH/Rdtase_CS"/>
</dbReference>
<gene>
    <name evidence="4" type="primary">LOC114332982</name>
</gene>
<comment type="similarity">
    <text evidence="1 3">Belongs to the short-chain dehydrogenases/reductases (SDR) family.</text>
</comment>
<evidence type="ECO:0000256" key="3">
    <source>
        <dbReference type="RuleBase" id="RU000363"/>
    </source>
</evidence>
<dbReference type="PANTHER" id="PTHR43115:SF4">
    <property type="entry name" value="DEHYDROGENASE_REDUCTASE SDR FAMILY MEMBER 11"/>
    <property type="match status" value="1"/>
</dbReference>
<dbReference type="SUPFAM" id="SSF51735">
    <property type="entry name" value="NAD(P)-binding Rossmann-fold domains"/>
    <property type="match status" value="1"/>
</dbReference>